<dbReference type="AlphaFoldDB" id="A0A4U1CAF3"/>
<keyword evidence="2" id="KW-1185">Reference proteome</keyword>
<sequence length="162" mass="18175">MKLNIKFIILLFVVLGFSKADVYAQTSKYKCLIQMVSYEGEAAYVVVSLVNKAGAYEKTLAVLGPDKQWYNTLKDWYKYQTKAKEKLSAVTGASIGGGDRAIKILEIDNAKMNKGYTLRFETAVEEQKYHITDVEIPLTTVGITEMAKGKGYIKMVKLNKVQ</sequence>
<dbReference type="RefSeq" id="WP_136876807.1">
    <property type="nucleotide sequence ID" value="NZ_SWBO01000004.1"/>
</dbReference>
<gene>
    <name evidence="1" type="ORF">FA045_09395</name>
</gene>
<evidence type="ECO:0000313" key="1">
    <source>
        <dbReference type="EMBL" id="TKC01439.1"/>
    </source>
</evidence>
<protein>
    <submittedName>
        <fullName evidence="1">DUF2271 domain-containing protein</fullName>
    </submittedName>
</protein>
<accession>A0A4U1CAF3</accession>
<comment type="caution">
    <text evidence="1">The sequence shown here is derived from an EMBL/GenBank/DDBJ whole genome shotgun (WGS) entry which is preliminary data.</text>
</comment>
<reference evidence="1 2" key="1">
    <citation type="submission" date="2019-04" db="EMBL/GenBank/DDBJ databases">
        <title>Pedobacter sp. AR-2-6 sp. nov., isolated from Arctic soil.</title>
        <authorList>
            <person name="Dahal R.H."/>
            <person name="Kim D.-U."/>
        </authorList>
    </citation>
    <scope>NUCLEOTIDE SEQUENCE [LARGE SCALE GENOMIC DNA]</scope>
    <source>
        <strain evidence="1 2">AR-2-6</strain>
    </source>
</reference>
<dbReference type="EMBL" id="SWBO01000004">
    <property type="protein sequence ID" value="TKC01439.1"/>
    <property type="molecule type" value="Genomic_DNA"/>
</dbReference>
<dbReference type="Pfam" id="PF10029">
    <property type="entry name" value="DUF2271"/>
    <property type="match status" value="1"/>
</dbReference>
<organism evidence="1 2">
    <name type="scientific">Pedobacter cryotolerans</name>
    <dbReference type="NCBI Taxonomy" id="2571270"/>
    <lineage>
        <taxon>Bacteria</taxon>
        <taxon>Pseudomonadati</taxon>
        <taxon>Bacteroidota</taxon>
        <taxon>Sphingobacteriia</taxon>
        <taxon>Sphingobacteriales</taxon>
        <taxon>Sphingobacteriaceae</taxon>
        <taxon>Pedobacter</taxon>
    </lineage>
</organism>
<name>A0A4U1CAF3_9SPHI</name>
<dbReference type="InterPro" id="IPR014469">
    <property type="entry name" value="DUF2271"/>
</dbReference>
<dbReference type="OrthoDB" id="1430845at2"/>
<dbReference type="Proteomes" id="UP000310477">
    <property type="component" value="Unassembled WGS sequence"/>
</dbReference>
<proteinExistence type="predicted"/>
<evidence type="ECO:0000313" key="2">
    <source>
        <dbReference type="Proteomes" id="UP000310477"/>
    </source>
</evidence>